<keyword evidence="8" id="KW-1185">Reference proteome</keyword>
<dbReference type="PATRIC" id="fig|1129794.4.peg.3565"/>
<feature type="transmembrane region" description="Helical" evidence="5">
    <location>
        <begin position="75"/>
        <end position="103"/>
    </location>
</feature>
<accession>K7AQ24</accession>
<dbReference type="Gene3D" id="2.30.30.60">
    <property type="match status" value="1"/>
</dbReference>
<organism evidence="7 8">
    <name type="scientific">Paraglaciecola psychrophila 170</name>
    <dbReference type="NCBI Taxonomy" id="1129794"/>
    <lineage>
        <taxon>Bacteria</taxon>
        <taxon>Pseudomonadati</taxon>
        <taxon>Pseudomonadota</taxon>
        <taxon>Gammaproteobacteria</taxon>
        <taxon>Alteromonadales</taxon>
        <taxon>Alteromonadaceae</taxon>
        <taxon>Paraglaciecola</taxon>
    </lineage>
</organism>
<dbReference type="HOGENOM" id="CLU_059701_1_0_6"/>
<dbReference type="GO" id="GO:0016020">
    <property type="term" value="C:membrane"/>
    <property type="evidence" value="ECO:0007669"/>
    <property type="project" value="UniProtKB-SubCell"/>
</dbReference>
<evidence type="ECO:0000256" key="2">
    <source>
        <dbReference type="ARBA" id="ARBA00022692"/>
    </source>
</evidence>
<dbReference type="Pfam" id="PF00924">
    <property type="entry name" value="MS_channel_2nd"/>
    <property type="match status" value="1"/>
</dbReference>
<comment type="subcellular location">
    <subcellularLocation>
        <location evidence="1">Membrane</location>
    </subcellularLocation>
</comment>
<dbReference type="KEGG" id="gps:C427_3584"/>
<evidence type="ECO:0000256" key="5">
    <source>
        <dbReference type="SAM" id="Phobius"/>
    </source>
</evidence>
<evidence type="ECO:0000259" key="6">
    <source>
        <dbReference type="Pfam" id="PF00924"/>
    </source>
</evidence>
<dbReference type="SUPFAM" id="SSF50182">
    <property type="entry name" value="Sm-like ribonucleoproteins"/>
    <property type="match status" value="1"/>
</dbReference>
<gene>
    <name evidence="7" type="ORF">C427_3584</name>
</gene>
<feature type="transmembrane region" description="Helical" evidence="5">
    <location>
        <begin position="51"/>
        <end position="69"/>
    </location>
</feature>
<dbReference type="eggNOG" id="COG0668">
    <property type="taxonomic scope" value="Bacteria"/>
</dbReference>
<dbReference type="Proteomes" id="UP000011864">
    <property type="component" value="Chromosome"/>
</dbReference>
<feature type="domain" description="Mechanosensitive ion channel MscS" evidence="6">
    <location>
        <begin position="97"/>
        <end position="164"/>
    </location>
</feature>
<dbReference type="InterPro" id="IPR010920">
    <property type="entry name" value="LSM_dom_sf"/>
</dbReference>
<dbReference type="InterPro" id="IPR023408">
    <property type="entry name" value="MscS_beta-dom_sf"/>
</dbReference>
<evidence type="ECO:0000256" key="1">
    <source>
        <dbReference type="ARBA" id="ARBA00004370"/>
    </source>
</evidence>
<protein>
    <submittedName>
        <fullName evidence="7">Mechanosensitive ion channel MscS</fullName>
    </submittedName>
</protein>
<evidence type="ECO:0000256" key="4">
    <source>
        <dbReference type="ARBA" id="ARBA00023136"/>
    </source>
</evidence>
<name>K7AQ24_9ALTE</name>
<dbReference type="RefSeq" id="WP_007637616.1">
    <property type="nucleotide sequence ID" value="NC_020514.1"/>
</dbReference>
<evidence type="ECO:0000313" key="8">
    <source>
        <dbReference type="Proteomes" id="UP000011864"/>
    </source>
</evidence>
<sequence length="284" mass="32911">MEFIQNIFENKLILTFSITFLALLTKYGLVKLVRKYAKNKGEDRRDLVNNVKNFLNFVLIVLLFSLWAVEMQTFAFSIAAFSVAIVLATREFIQCVIGFFYLVSTRPFRIGDWIEVDHFVGEVSATDWIKTTLLEVNIKTYEYTGKTLFIPNNKLMTSPIKNLNFLKRYATHHFIITRDQSVNPFVFIDKIVEIAKSYCADFYDVAVRYNQMIERRLDITIAGPDPHIKVSTTELGDTEIGITIFCPTERAIEIEQAIYADFMGHWYSEKDKAKSKTKELTTKQ</sequence>
<evidence type="ECO:0000313" key="7">
    <source>
        <dbReference type="EMBL" id="AGH45692.1"/>
    </source>
</evidence>
<reference evidence="7 8" key="1">
    <citation type="journal article" date="2013" name="Genome Announc.">
        <title>Complete Genome Sequence of Glaciecola psychrophila Strain 170T.</title>
        <authorList>
            <person name="Yin J."/>
            <person name="Chen J."/>
            <person name="Liu G."/>
            <person name="Yu Y."/>
            <person name="Song L."/>
            <person name="Wang X."/>
            <person name="Qu X."/>
        </authorList>
    </citation>
    <scope>NUCLEOTIDE SEQUENCE [LARGE SCALE GENOMIC DNA]</scope>
    <source>
        <strain evidence="7 8">170</strain>
    </source>
</reference>
<proteinExistence type="predicted"/>
<dbReference type="AlphaFoldDB" id="K7AQ24"/>
<evidence type="ECO:0000256" key="3">
    <source>
        <dbReference type="ARBA" id="ARBA00022989"/>
    </source>
</evidence>
<dbReference type="OrthoDB" id="9775421at2"/>
<dbReference type="PANTHER" id="PTHR30566">
    <property type="entry name" value="YNAI-RELATED MECHANOSENSITIVE ION CHANNEL"/>
    <property type="match status" value="1"/>
</dbReference>
<keyword evidence="3 5" id="KW-1133">Transmembrane helix</keyword>
<keyword evidence="2 5" id="KW-0812">Transmembrane</keyword>
<keyword evidence="4 5" id="KW-0472">Membrane</keyword>
<dbReference type="PANTHER" id="PTHR30566:SF27">
    <property type="entry name" value="MECHANOSENSITIVE ION CHANNEL PROTEIN"/>
    <property type="match status" value="1"/>
</dbReference>
<dbReference type="GO" id="GO:0008381">
    <property type="term" value="F:mechanosensitive monoatomic ion channel activity"/>
    <property type="evidence" value="ECO:0007669"/>
    <property type="project" value="UniProtKB-ARBA"/>
</dbReference>
<dbReference type="STRING" id="1129794.C427_3584"/>
<dbReference type="InterPro" id="IPR006685">
    <property type="entry name" value="MscS_channel_2nd"/>
</dbReference>
<feature type="transmembrane region" description="Helical" evidence="5">
    <location>
        <begin position="12"/>
        <end position="30"/>
    </location>
</feature>
<dbReference type="EMBL" id="CP003837">
    <property type="protein sequence ID" value="AGH45692.1"/>
    <property type="molecule type" value="Genomic_DNA"/>
</dbReference>